<evidence type="ECO:0000313" key="8">
    <source>
        <dbReference type="EMBL" id="KFM77420.1"/>
    </source>
</evidence>
<evidence type="ECO:0000256" key="5">
    <source>
        <dbReference type="PROSITE-ProRule" id="PRU00042"/>
    </source>
</evidence>
<feature type="domain" description="C2H2-type" evidence="7">
    <location>
        <begin position="630"/>
        <end position="657"/>
    </location>
</feature>
<dbReference type="GO" id="GO:0008270">
    <property type="term" value="F:zinc ion binding"/>
    <property type="evidence" value="ECO:0007669"/>
    <property type="project" value="UniProtKB-KW"/>
</dbReference>
<dbReference type="SMART" id="SM00355">
    <property type="entry name" value="ZnF_C2H2"/>
    <property type="match status" value="11"/>
</dbReference>
<proteinExistence type="predicted"/>
<feature type="region of interest" description="Disordered" evidence="6">
    <location>
        <begin position="453"/>
        <end position="484"/>
    </location>
</feature>
<feature type="non-terminal residue" evidence="8">
    <location>
        <position position="896"/>
    </location>
</feature>
<feature type="domain" description="C2H2-type" evidence="7">
    <location>
        <begin position="264"/>
        <end position="292"/>
    </location>
</feature>
<evidence type="ECO:0000256" key="6">
    <source>
        <dbReference type="SAM" id="MobiDB-lite"/>
    </source>
</evidence>
<dbReference type="Proteomes" id="UP000054359">
    <property type="component" value="Unassembled WGS sequence"/>
</dbReference>
<evidence type="ECO:0000256" key="3">
    <source>
        <dbReference type="ARBA" id="ARBA00022771"/>
    </source>
</evidence>
<evidence type="ECO:0000256" key="1">
    <source>
        <dbReference type="ARBA" id="ARBA00022723"/>
    </source>
</evidence>
<dbReference type="Gene3D" id="3.30.160.60">
    <property type="entry name" value="Classic Zinc Finger"/>
    <property type="match status" value="4"/>
</dbReference>
<protein>
    <submittedName>
        <fullName evidence="8">Protein charlatan</fullName>
    </submittedName>
</protein>
<evidence type="ECO:0000259" key="7">
    <source>
        <dbReference type="PROSITE" id="PS50157"/>
    </source>
</evidence>
<feature type="region of interest" description="Disordered" evidence="6">
    <location>
        <begin position="72"/>
        <end position="109"/>
    </location>
</feature>
<keyword evidence="3 5" id="KW-0863">Zinc-finger</keyword>
<feature type="compositionally biased region" description="Low complexity" evidence="6">
    <location>
        <begin position="85"/>
        <end position="96"/>
    </location>
</feature>
<dbReference type="InterPro" id="IPR013087">
    <property type="entry name" value="Znf_C2H2_type"/>
</dbReference>
<dbReference type="STRING" id="407821.A0A087UJ81"/>
<reference evidence="8 9" key="1">
    <citation type="submission" date="2013-11" db="EMBL/GenBank/DDBJ databases">
        <title>Genome sequencing of Stegodyphus mimosarum.</title>
        <authorList>
            <person name="Bechsgaard J."/>
        </authorList>
    </citation>
    <scope>NUCLEOTIDE SEQUENCE [LARGE SCALE GENOMIC DNA]</scope>
</reference>
<dbReference type="EMBL" id="KK120054">
    <property type="protein sequence ID" value="KFM77420.1"/>
    <property type="molecule type" value="Genomic_DNA"/>
</dbReference>
<gene>
    <name evidence="8" type="ORF">X975_12569</name>
</gene>
<dbReference type="PROSITE" id="PS50157">
    <property type="entry name" value="ZINC_FINGER_C2H2_2"/>
    <property type="match status" value="4"/>
</dbReference>
<keyword evidence="1" id="KW-0479">Metal-binding</keyword>
<evidence type="ECO:0000313" key="9">
    <source>
        <dbReference type="Proteomes" id="UP000054359"/>
    </source>
</evidence>
<name>A0A087UJ81_STEMI</name>
<feature type="domain" description="C2H2-type" evidence="7">
    <location>
        <begin position="236"/>
        <end position="263"/>
    </location>
</feature>
<organism evidence="8 9">
    <name type="scientific">Stegodyphus mimosarum</name>
    <name type="common">African social velvet spider</name>
    <dbReference type="NCBI Taxonomy" id="407821"/>
    <lineage>
        <taxon>Eukaryota</taxon>
        <taxon>Metazoa</taxon>
        <taxon>Ecdysozoa</taxon>
        <taxon>Arthropoda</taxon>
        <taxon>Chelicerata</taxon>
        <taxon>Arachnida</taxon>
        <taxon>Araneae</taxon>
        <taxon>Araneomorphae</taxon>
        <taxon>Entelegynae</taxon>
        <taxon>Eresoidea</taxon>
        <taxon>Eresidae</taxon>
        <taxon>Stegodyphus</taxon>
    </lineage>
</organism>
<keyword evidence="2" id="KW-0677">Repeat</keyword>
<feature type="compositionally biased region" description="Polar residues" evidence="6">
    <location>
        <begin position="97"/>
        <end position="109"/>
    </location>
</feature>
<keyword evidence="4" id="KW-0862">Zinc</keyword>
<dbReference type="SUPFAM" id="SSF57667">
    <property type="entry name" value="beta-beta-alpha zinc fingers"/>
    <property type="match status" value="2"/>
</dbReference>
<evidence type="ECO:0000256" key="4">
    <source>
        <dbReference type="ARBA" id="ARBA00022833"/>
    </source>
</evidence>
<dbReference type="PANTHER" id="PTHR24379:SF121">
    <property type="entry name" value="C2H2-TYPE DOMAIN-CONTAINING PROTEIN"/>
    <property type="match status" value="1"/>
</dbReference>
<accession>A0A087UJ81</accession>
<dbReference type="InterPro" id="IPR036236">
    <property type="entry name" value="Znf_C2H2_sf"/>
</dbReference>
<sequence>MTHSEAFLTAKYGSFHTAFTNDYLLKHGNFFMKPTIHPDGFMYPALSESARYQVYKDVKFEVQDPDLPLNFAIKQEKPPTPPTSASPTPMKSPSPTDARTSPQLMNGQSKNSTWILGKQKLSWDNSTVASYNPDTKMFRCVVCNAVGFLSRIAEHYLGTHTSAKVFQCLHCPYSSTWSRCVRMHMAKHHGVPNAPPSLWKGQPLLEEIFQLLTNLKTTVDSQGRERLDPELCDKKFICPKCPYTTDRRDLYLRHENIHKEDKPYHCYICFKLFNRADHVKKHFLRIHRGHPYDISLVRRRPPRVPSSVANTNVSSPQTGASTNFSVDKLISSSVDSKPHDDVIDLSNRSLSPNDSLTGSVASKLKTFQCPSCAWEGVDSWCLRRHMNVHLKSFECPVCEFKAGKAERLFTHAYRAHKKLVCTKCKFLTDLAQEFEVHIKDCCLEIVVGSRVDKTSEESQNESDDASSDRKQNPTNASSAEMPQMPPFVLPEHRMGFDVKGSVSLMPLHNSISYCYPASPRYPPDFMNGLNGGVPDVRVEACADIKATSSVNCKVEVKPELASPVQSSSDSGVADVASDNNDQDIACWHCGCEFANLSSLKTHTELYHREDLKESGLKNGSQEHANRTKKFSCAICNFNSDRQRTIIEHMRFHTGEVLYCRAGPQCAFQTVCDSTLEKHVEEMHADGMKRCPHCGFHCMDKVTFIRHYRKCHHSKSCHVCREIKHSFISKSNENCELGSLSKSCDSLSNPDVVRPYLHHNPYSKKANAISPYAHCNAAMSKVAVAIPQSLQTVVAESMVAPTPHHPTANHKPRKQSTPRKLLQVGATSHHLPLLKLGDLICDMNKGVKGEKSKKRFSATRYKKKLLKYVKVPSKRCVLNHVHPFNFRNNINFVRHLF</sequence>
<keyword evidence="9" id="KW-1185">Reference proteome</keyword>
<dbReference type="AlphaFoldDB" id="A0A087UJ81"/>
<dbReference type="PANTHER" id="PTHR24379">
    <property type="entry name" value="KRAB AND ZINC FINGER DOMAIN-CONTAINING"/>
    <property type="match status" value="1"/>
</dbReference>
<evidence type="ECO:0000256" key="2">
    <source>
        <dbReference type="ARBA" id="ARBA00022737"/>
    </source>
</evidence>
<feature type="domain" description="C2H2-type" evidence="7">
    <location>
        <begin position="584"/>
        <end position="612"/>
    </location>
</feature>
<dbReference type="OrthoDB" id="654211at2759"/>
<dbReference type="PROSITE" id="PS00028">
    <property type="entry name" value="ZINC_FINGER_C2H2_1"/>
    <property type="match status" value="2"/>
</dbReference>